<evidence type="ECO:0000259" key="10">
    <source>
        <dbReference type="PROSITE" id="PS50142"/>
    </source>
</evidence>
<dbReference type="InterPro" id="IPR027417">
    <property type="entry name" value="P-loop_NTPase"/>
</dbReference>
<evidence type="ECO:0000256" key="6">
    <source>
        <dbReference type="ARBA" id="ARBA00022840"/>
    </source>
</evidence>
<feature type="domain" description="RNase III" evidence="10">
    <location>
        <begin position="717"/>
        <end position="912"/>
    </location>
</feature>
<feature type="domain" description="Helicase C-terminal" evidence="11">
    <location>
        <begin position="148"/>
        <end position="308"/>
    </location>
</feature>
<dbReference type="Gene3D" id="1.10.1520.10">
    <property type="entry name" value="Ribonuclease III domain"/>
    <property type="match status" value="2"/>
</dbReference>
<organism evidence="13 14">
    <name type="scientific">Diaporthe eres</name>
    <name type="common">Phomopsis oblonga</name>
    <dbReference type="NCBI Taxonomy" id="83184"/>
    <lineage>
        <taxon>Eukaryota</taxon>
        <taxon>Fungi</taxon>
        <taxon>Dikarya</taxon>
        <taxon>Ascomycota</taxon>
        <taxon>Pezizomycotina</taxon>
        <taxon>Sordariomycetes</taxon>
        <taxon>Sordariomycetidae</taxon>
        <taxon>Diaporthales</taxon>
        <taxon>Diaporthaceae</taxon>
        <taxon>Diaporthe</taxon>
        <taxon>Diaporthe eres species complex</taxon>
    </lineage>
</organism>
<evidence type="ECO:0000256" key="8">
    <source>
        <dbReference type="PROSITE-ProRule" id="PRU00657"/>
    </source>
</evidence>
<keyword evidence="5" id="KW-0347">Helicase</keyword>
<evidence type="ECO:0000256" key="5">
    <source>
        <dbReference type="ARBA" id="ARBA00022806"/>
    </source>
</evidence>
<evidence type="ECO:0000256" key="7">
    <source>
        <dbReference type="ARBA" id="ARBA00023118"/>
    </source>
</evidence>
<evidence type="ECO:0000256" key="4">
    <source>
        <dbReference type="ARBA" id="ARBA00022801"/>
    </source>
</evidence>
<reference evidence="13 14" key="1">
    <citation type="submission" date="2024-02" db="EMBL/GenBank/DDBJ databases">
        <title>De novo assembly and annotation of 12 fungi associated with fruit tree decline syndrome in Ontario, Canada.</title>
        <authorList>
            <person name="Sulman M."/>
            <person name="Ellouze W."/>
            <person name="Ilyukhin E."/>
        </authorList>
    </citation>
    <scope>NUCLEOTIDE SEQUENCE [LARGE SCALE GENOMIC DNA]</scope>
    <source>
        <strain evidence="13 14">M169</strain>
    </source>
</reference>
<protein>
    <submittedName>
        <fullName evidence="13">Dicer-like protein 2</fullName>
    </submittedName>
</protein>
<evidence type="ECO:0000256" key="2">
    <source>
        <dbReference type="ARBA" id="ARBA00022737"/>
    </source>
</evidence>
<dbReference type="InterPro" id="IPR001650">
    <property type="entry name" value="Helicase_C-like"/>
</dbReference>
<sequence>MFNIQYRSKLKVARNEYTQSMSKIHEAHAGLDIKEDPYVHWLCAQNTDRSKRKLSDAFMKKDTYTQGAMKKFCRRSVEVFRDMGSWAADWFIFETIQRFLDGVRRQDAISQSFKDAEVVYLARIFQNAKVDPPLETHHESILSEKVRQLIDVLIKYEGDARGIVFVKERATTVVLTEILKSHPEISKRYRIGKMVGTSFVPGVKQDFLDLPEKGNSLSLESFRDGRLNLLVATSVLEEGIDVPACNLVICLDKPANLKSFIQRRGRARMGESHLYLFEETTDIGSKKEWELLEAEMKQWYEDDLRELQTLRELEDSEAPEYPELRVESTGARLTIHDAKSHLDHFCATLSSRKFVDFNPDYLIEKVVDENARAGTPNLIKATVLLPVSLPPEVRQATSSRAWFSESNACKDAAFQAYRALYEAKLIDEHLLPLKEEGFGIEIEGRPGMIVPVYLDHRSHLVLDIGKAVAIEKAADLMDVTSTLLSVAYAHRRIDIRKGGFAVQLASSKDSIGDGRPRGLIRDLYGSPYLFESVLPSKPPANSVQRVYKDFEEDPEDIQYVSPPSTRPYSRVLPMSDVTIDNVSMEYTELGLLLPSLIHYIEIYLIATRESGLDQFIISKQLALKGSGERWRPPYISDLLEAPDQGVQKRVMSSKTLADVVESIIGVSYIDGGDGGLEKARQCMSLFLGEGQFQNCQTTRDVLFGAVEPKNMVLPAIYEPLEESIGYVFHEKALLVEAMTHPSYVSALYTYDRLEFIGDALLDHIVVQELFIEEPEALENWQMHLLRTALVNGDILGFLIMEWGPKLSTNNVVLDGESESGSEDDNRGRKRSPGLEPVETTTPLWSYMRYQSIDLTAEREATRRRHAELRESILDAIHSGTHYPWALLARLHAPKFFSDLYEALVGAIWVDSGSFDACKAFVERSGLLSYLKRLRGSPPVHVLHPKEELGRLAISETVSYVLREAEWEDPGSGKFGCKVLLGQREVADVEGALFKEEARVRAATEAVADFRRHGRG</sequence>
<evidence type="ECO:0000259" key="12">
    <source>
        <dbReference type="PROSITE" id="PS51327"/>
    </source>
</evidence>
<dbReference type="Proteomes" id="UP001430848">
    <property type="component" value="Unassembled WGS sequence"/>
</dbReference>
<comment type="caution">
    <text evidence="13">The sequence shown here is derived from an EMBL/GenBank/DDBJ whole genome shotgun (WGS) entry which is preliminary data.</text>
</comment>
<dbReference type="EMBL" id="JAKNSF020000003">
    <property type="protein sequence ID" value="KAK7740178.1"/>
    <property type="molecule type" value="Genomic_DNA"/>
</dbReference>
<feature type="domain" description="RNase III" evidence="10">
    <location>
        <begin position="611"/>
        <end position="672"/>
    </location>
</feature>
<proteinExistence type="predicted"/>
<dbReference type="CDD" id="cd18802">
    <property type="entry name" value="SF2_C_dicer"/>
    <property type="match status" value="1"/>
</dbReference>
<evidence type="ECO:0000256" key="1">
    <source>
        <dbReference type="ARBA" id="ARBA00022721"/>
    </source>
</evidence>
<keyword evidence="3" id="KW-0547">Nucleotide-binding</keyword>
<dbReference type="InterPro" id="IPR036389">
    <property type="entry name" value="RNase_III_sf"/>
</dbReference>
<dbReference type="SUPFAM" id="SSF52540">
    <property type="entry name" value="P-loop containing nucleoside triphosphate hydrolases"/>
    <property type="match status" value="1"/>
</dbReference>
<dbReference type="InterPro" id="IPR000999">
    <property type="entry name" value="RNase_III_dom"/>
</dbReference>
<dbReference type="PROSITE" id="PS51194">
    <property type="entry name" value="HELICASE_CTER"/>
    <property type="match status" value="1"/>
</dbReference>
<feature type="region of interest" description="Disordered" evidence="9">
    <location>
        <begin position="811"/>
        <end position="838"/>
    </location>
</feature>
<keyword evidence="1" id="KW-0930">Antiviral protein</keyword>
<keyword evidence="6" id="KW-0067">ATP-binding</keyword>
<dbReference type="PROSITE" id="PS51327">
    <property type="entry name" value="DICER_DSRBF"/>
    <property type="match status" value="1"/>
</dbReference>
<dbReference type="SUPFAM" id="SSF69065">
    <property type="entry name" value="RNase III domain-like"/>
    <property type="match status" value="2"/>
</dbReference>
<dbReference type="Gene3D" id="3.40.50.300">
    <property type="entry name" value="P-loop containing nucleotide triphosphate hydrolases"/>
    <property type="match status" value="1"/>
</dbReference>
<dbReference type="Gene3D" id="3.30.160.380">
    <property type="entry name" value="Dicer dimerisation domain"/>
    <property type="match status" value="1"/>
</dbReference>
<dbReference type="PANTHER" id="PTHR14950:SF37">
    <property type="entry name" value="ENDORIBONUCLEASE DICER"/>
    <property type="match status" value="1"/>
</dbReference>
<dbReference type="CDD" id="cd00593">
    <property type="entry name" value="RIBOc"/>
    <property type="match status" value="1"/>
</dbReference>
<keyword evidence="14" id="KW-1185">Reference proteome</keyword>
<gene>
    <name evidence="13" type="primary">DCL2_1</name>
    <name evidence="13" type="ORF">SLS63_001378</name>
</gene>
<evidence type="ECO:0000259" key="11">
    <source>
        <dbReference type="PROSITE" id="PS51194"/>
    </source>
</evidence>
<dbReference type="Pfam" id="PF00636">
    <property type="entry name" value="Ribonuclease_3"/>
    <property type="match status" value="1"/>
</dbReference>
<keyword evidence="8" id="KW-0694">RNA-binding</keyword>
<dbReference type="PANTHER" id="PTHR14950">
    <property type="entry name" value="DICER-RELATED"/>
    <property type="match status" value="1"/>
</dbReference>
<dbReference type="InterPro" id="IPR005034">
    <property type="entry name" value="Dicer_dimerisation"/>
</dbReference>
<evidence type="ECO:0000313" key="13">
    <source>
        <dbReference type="EMBL" id="KAK7740178.1"/>
    </source>
</evidence>
<feature type="domain" description="Dicer dsRNA-binding fold" evidence="12">
    <location>
        <begin position="338"/>
        <end position="440"/>
    </location>
</feature>
<dbReference type="SMART" id="SM00490">
    <property type="entry name" value="HELICc"/>
    <property type="match status" value="1"/>
</dbReference>
<dbReference type="Pfam" id="PF03368">
    <property type="entry name" value="Dicer_dimer"/>
    <property type="match status" value="1"/>
</dbReference>
<dbReference type="PROSITE" id="PS50142">
    <property type="entry name" value="RNASE_3_2"/>
    <property type="match status" value="2"/>
</dbReference>
<keyword evidence="4" id="KW-0378">Hydrolase</keyword>
<evidence type="ECO:0000256" key="9">
    <source>
        <dbReference type="SAM" id="MobiDB-lite"/>
    </source>
</evidence>
<keyword evidence="2" id="KW-0677">Repeat</keyword>
<keyword evidence="7" id="KW-0051">Antiviral defense</keyword>
<accession>A0ABR1PM41</accession>
<evidence type="ECO:0000313" key="14">
    <source>
        <dbReference type="Proteomes" id="UP001430848"/>
    </source>
</evidence>
<evidence type="ECO:0000256" key="3">
    <source>
        <dbReference type="ARBA" id="ARBA00022741"/>
    </source>
</evidence>
<dbReference type="InterPro" id="IPR038248">
    <property type="entry name" value="Dicer_dimer_sf"/>
</dbReference>
<dbReference type="SMART" id="SM00535">
    <property type="entry name" value="RIBOc"/>
    <property type="match status" value="1"/>
</dbReference>
<name>A0ABR1PM41_DIAER</name>
<dbReference type="Pfam" id="PF00271">
    <property type="entry name" value="Helicase_C"/>
    <property type="match status" value="1"/>
</dbReference>